<keyword evidence="1" id="KW-1133">Transmembrane helix</keyword>
<name>A0ABR3NZM1_9TELE</name>
<accession>A0ABR3NZM1</accession>
<dbReference type="Proteomes" id="UP001558613">
    <property type="component" value="Unassembled WGS sequence"/>
</dbReference>
<feature type="transmembrane region" description="Helical" evidence="1">
    <location>
        <begin position="9"/>
        <end position="26"/>
    </location>
</feature>
<dbReference type="EMBL" id="JAYMGO010000001">
    <property type="protein sequence ID" value="KAL1282364.1"/>
    <property type="molecule type" value="Genomic_DNA"/>
</dbReference>
<reference evidence="2 3" key="1">
    <citation type="submission" date="2023-09" db="EMBL/GenBank/DDBJ databases">
        <authorList>
            <person name="Wang M."/>
        </authorList>
    </citation>
    <scope>NUCLEOTIDE SEQUENCE [LARGE SCALE GENOMIC DNA]</scope>
    <source>
        <strain evidence="2">GT-2023</strain>
        <tissue evidence="2">Liver</tissue>
    </source>
</reference>
<gene>
    <name evidence="2" type="ORF">QQF64_001167</name>
</gene>
<protein>
    <submittedName>
        <fullName evidence="2">Uncharacterized protein</fullName>
    </submittedName>
</protein>
<keyword evidence="3" id="KW-1185">Reference proteome</keyword>
<evidence type="ECO:0000313" key="2">
    <source>
        <dbReference type="EMBL" id="KAL1282364.1"/>
    </source>
</evidence>
<organism evidence="2 3">
    <name type="scientific">Cirrhinus molitorella</name>
    <name type="common">mud carp</name>
    <dbReference type="NCBI Taxonomy" id="172907"/>
    <lineage>
        <taxon>Eukaryota</taxon>
        <taxon>Metazoa</taxon>
        <taxon>Chordata</taxon>
        <taxon>Craniata</taxon>
        <taxon>Vertebrata</taxon>
        <taxon>Euteleostomi</taxon>
        <taxon>Actinopterygii</taxon>
        <taxon>Neopterygii</taxon>
        <taxon>Teleostei</taxon>
        <taxon>Ostariophysi</taxon>
        <taxon>Cypriniformes</taxon>
        <taxon>Cyprinidae</taxon>
        <taxon>Labeoninae</taxon>
        <taxon>Labeonini</taxon>
        <taxon>Cirrhinus</taxon>
    </lineage>
</organism>
<keyword evidence="1" id="KW-0472">Membrane</keyword>
<evidence type="ECO:0000256" key="1">
    <source>
        <dbReference type="SAM" id="Phobius"/>
    </source>
</evidence>
<proteinExistence type="predicted"/>
<keyword evidence="1" id="KW-0812">Transmembrane</keyword>
<sequence>MIDFLKADLFKWVPLWVGALVLTLLSNSSTHPWWLGQVLFLVWLAKVALAEEVQLGETLMGLTTNDVDTNVFSLVVVLTRSD</sequence>
<comment type="caution">
    <text evidence="2">The sequence shown here is derived from an EMBL/GenBank/DDBJ whole genome shotgun (WGS) entry which is preliminary data.</text>
</comment>
<evidence type="ECO:0000313" key="3">
    <source>
        <dbReference type="Proteomes" id="UP001558613"/>
    </source>
</evidence>